<protein>
    <submittedName>
        <fullName evidence="2">Uncharacterized protein</fullName>
    </submittedName>
</protein>
<name>A0ABT0R5D1_9BACT</name>
<keyword evidence="1" id="KW-1133">Transmembrane helix</keyword>
<keyword evidence="1" id="KW-0472">Membrane</keyword>
<comment type="caution">
    <text evidence="2">The sequence shown here is derived from an EMBL/GenBank/DDBJ whole genome shotgun (WGS) entry which is preliminary data.</text>
</comment>
<evidence type="ECO:0000313" key="3">
    <source>
        <dbReference type="Proteomes" id="UP001202031"/>
    </source>
</evidence>
<dbReference type="EMBL" id="JAMGSI010000001">
    <property type="protein sequence ID" value="MCL6655856.1"/>
    <property type="molecule type" value="Genomic_DNA"/>
</dbReference>
<evidence type="ECO:0000256" key="1">
    <source>
        <dbReference type="SAM" id="Phobius"/>
    </source>
</evidence>
<keyword evidence="1" id="KW-0812">Transmembrane</keyword>
<dbReference type="PROSITE" id="PS51257">
    <property type="entry name" value="PROKAR_LIPOPROTEIN"/>
    <property type="match status" value="1"/>
</dbReference>
<organism evidence="2 3">
    <name type="scientific">Akkermansia massiliensis</name>
    <dbReference type="NCBI Taxonomy" id="2927224"/>
    <lineage>
        <taxon>Bacteria</taxon>
        <taxon>Pseudomonadati</taxon>
        <taxon>Verrucomicrobiota</taxon>
        <taxon>Verrucomicrobiia</taxon>
        <taxon>Verrucomicrobiales</taxon>
        <taxon>Akkermansiaceae</taxon>
        <taxon>Akkermansia</taxon>
    </lineage>
</organism>
<proteinExistence type="predicted"/>
<gene>
    <name evidence="2" type="ORF">M8N44_00805</name>
</gene>
<dbReference type="RefSeq" id="WP_215709420.1">
    <property type="nucleotide sequence ID" value="NZ_CP072027.1"/>
</dbReference>
<accession>A0ABT0R5D1</accession>
<dbReference type="GeneID" id="84022376"/>
<keyword evidence="3" id="KW-1185">Reference proteome</keyword>
<feature type="transmembrane region" description="Helical" evidence="1">
    <location>
        <begin position="12"/>
        <end position="31"/>
    </location>
</feature>
<reference evidence="2 3" key="1">
    <citation type="submission" date="2022-03" db="EMBL/GenBank/DDBJ databases">
        <title>Taxonomic description of new species and reclassification of some bacterial strains.</title>
        <authorList>
            <person name="Ndongo S."/>
        </authorList>
    </citation>
    <scope>NUCLEOTIDE SEQUENCE [LARGE SCALE GENOMIC DNA]</scope>
    <source>
        <strain evidence="2 3">Marseille-P6666</strain>
    </source>
</reference>
<evidence type="ECO:0000313" key="2">
    <source>
        <dbReference type="EMBL" id="MCL6655856.1"/>
    </source>
</evidence>
<dbReference type="Proteomes" id="UP001202031">
    <property type="component" value="Unassembled WGS sequence"/>
</dbReference>
<sequence length="112" mass="12401">MNRFKKTYRECLCLVSSGGFVAGCIYPIVGWNNGLHVITEDKNGEPLDYLLHNGGGDPVENEYGITGDLAAVDDRFDEEQGNLIFRTLVDGKIDTYPWELEQKGGAENETDA</sequence>